<name>A0A0F8X1Z6_9ZZZZ</name>
<dbReference type="AlphaFoldDB" id="A0A0F8X1Z6"/>
<feature type="non-terminal residue" evidence="1">
    <location>
        <position position="1"/>
    </location>
</feature>
<evidence type="ECO:0000313" key="1">
    <source>
        <dbReference type="EMBL" id="KKK62938.1"/>
    </source>
</evidence>
<sequence>KIWIHGGISLKKTFEEFLSLIEEEIGYLWGSEYADLADYIIFHIDIDDKNKLQEVKNGQIYQQLRKLKDIFIVVLHREIKYRIIENLPPVFEWFMDN</sequence>
<accession>A0A0F8X1Z6</accession>
<organism evidence="1">
    <name type="scientific">marine sediment metagenome</name>
    <dbReference type="NCBI Taxonomy" id="412755"/>
    <lineage>
        <taxon>unclassified sequences</taxon>
        <taxon>metagenomes</taxon>
        <taxon>ecological metagenomes</taxon>
    </lineage>
</organism>
<comment type="caution">
    <text evidence="1">The sequence shown here is derived from an EMBL/GenBank/DDBJ whole genome shotgun (WGS) entry which is preliminary data.</text>
</comment>
<dbReference type="EMBL" id="LAZR01061752">
    <property type="protein sequence ID" value="KKK62938.1"/>
    <property type="molecule type" value="Genomic_DNA"/>
</dbReference>
<protein>
    <submittedName>
        <fullName evidence="1">Uncharacterized protein</fullName>
    </submittedName>
</protein>
<reference evidence="1" key="1">
    <citation type="journal article" date="2015" name="Nature">
        <title>Complex archaea that bridge the gap between prokaryotes and eukaryotes.</title>
        <authorList>
            <person name="Spang A."/>
            <person name="Saw J.H."/>
            <person name="Jorgensen S.L."/>
            <person name="Zaremba-Niedzwiedzka K."/>
            <person name="Martijn J."/>
            <person name="Lind A.E."/>
            <person name="van Eijk R."/>
            <person name="Schleper C."/>
            <person name="Guy L."/>
            <person name="Ettema T.J."/>
        </authorList>
    </citation>
    <scope>NUCLEOTIDE SEQUENCE</scope>
</reference>
<proteinExistence type="predicted"/>
<gene>
    <name evidence="1" type="ORF">LCGC14_2999350</name>
</gene>